<evidence type="ECO:0000256" key="1">
    <source>
        <dbReference type="SAM" id="MobiDB-lite"/>
    </source>
</evidence>
<dbReference type="PANTHER" id="PTHR38846">
    <property type="entry name" value="C3H1-TYPE DOMAIN-CONTAINING PROTEIN"/>
    <property type="match status" value="1"/>
</dbReference>
<evidence type="ECO:0000313" key="3">
    <source>
        <dbReference type="Proteomes" id="UP000624244"/>
    </source>
</evidence>
<dbReference type="OMA" id="ACMNDEY"/>
<feature type="compositionally biased region" description="Pro residues" evidence="1">
    <location>
        <begin position="9"/>
        <end position="18"/>
    </location>
</feature>
<feature type="region of interest" description="Disordered" evidence="1">
    <location>
        <begin position="1"/>
        <end position="26"/>
    </location>
</feature>
<sequence length="170" mass="19313">MAPHRPHSLPTPSPTPSPDPRKPNPGGTWFSQFHSFTYDPTAGLKSNFERLANTRNWKPKLRSKRWTQCQAAEFDAAYGKDTSKLESWQALCREVLIAEVPGSITQCKTVLGSRKVLVNLVNLIDHRNMGVPVIRFKNYAAFREYTTDGRIFPKKKAKEEGFIKALLRTL</sequence>
<accession>A0A8H6DUX6</accession>
<protein>
    <submittedName>
        <fullName evidence="2">Uncharacterized protein</fullName>
    </submittedName>
</protein>
<name>A0A8H6DUX6_COCSA</name>
<dbReference type="EMBL" id="WNKQ01000010">
    <property type="protein sequence ID" value="KAF5848838.1"/>
    <property type="molecule type" value="Genomic_DNA"/>
</dbReference>
<organism evidence="2 3">
    <name type="scientific">Cochliobolus sativus</name>
    <name type="common">Common root rot and spot blotch fungus</name>
    <name type="synonym">Bipolaris sorokiniana</name>
    <dbReference type="NCBI Taxonomy" id="45130"/>
    <lineage>
        <taxon>Eukaryota</taxon>
        <taxon>Fungi</taxon>
        <taxon>Dikarya</taxon>
        <taxon>Ascomycota</taxon>
        <taxon>Pezizomycotina</taxon>
        <taxon>Dothideomycetes</taxon>
        <taxon>Pleosporomycetidae</taxon>
        <taxon>Pleosporales</taxon>
        <taxon>Pleosporineae</taxon>
        <taxon>Pleosporaceae</taxon>
        <taxon>Bipolaris</taxon>
    </lineage>
</organism>
<gene>
    <name evidence="2" type="ORF">GGP41_009912</name>
</gene>
<comment type="caution">
    <text evidence="2">The sequence shown here is derived from an EMBL/GenBank/DDBJ whole genome shotgun (WGS) entry which is preliminary data.</text>
</comment>
<dbReference type="AlphaFoldDB" id="A0A8H6DUX6"/>
<proteinExistence type="predicted"/>
<reference evidence="2" key="1">
    <citation type="submission" date="2019-11" db="EMBL/GenBank/DDBJ databases">
        <title>Bipolaris sorokiniana Genome sequencing.</title>
        <authorList>
            <person name="Wang H."/>
        </authorList>
    </citation>
    <scope>NUCLEOTIDE SEQUENCE</scope>
</reference>
<evidence type="ECO:0000313" key="2">
    <source>
        <dbReference type="EMBL" id="KAF5848838.1"/>
    </source>
</evidence>
<dbReference type="Proteomes" id="UP000624244">
    <property type="component" value="Unassembled WGS sequence"/>
</dbReference>
<dbReference type="PANTHER" id="PTHR38846:SF1">
    <property type="entry name" value="C3H1-TYPE DOMAIN-CONTAINING PROTEIN"/>
    <property type="match status" value="1"/>
</dbReference>